<dbReference type="EMBL" id="OIVN01002786">
    <property type="protein sequence ID" value="SPD06452.1"/>
    <property type="molecule type" value="Genomic_DNA"/>
</dbReference>
<dbReference type="SMART" id="SM00298">
    <property type="entry name" value="CHROMO"/>
    <property type="match status" value="1"/>
</dbReference>
<dbReference type="Pfam" id="PF00385">
    <property type="entry name" value="Chromo"/>
    <property type="match status" value="1"/>
</dbReference>
<dbReference type="InterPro" id="IPR023780">
    <property type="entry name" value="Chromo_domain"/>
</dbReference>
<gene>
    <name evidence="3" type="ORF">FSB_LOCUS34334</name>
</gene>
<dbReference type="AlphaFoldDB" id="A0A2N9H353"/>
<accession>A0A2N9H353</accession>
<sequence length="154" mass="17723">MSPQVRMSESAEAFARHVHDLHKDISNRIHLSPATIPDDPFTEPSPTPTISPDFDTILPNIPPTHKESINAILDEQVVFTRDGTVQRFLVRWHGRPESDCTWIAREDLQQLDPDLLEYYQSRIDALPSTSYRPPITRVYGRRTLWLDDDDSFAV</sequence>
<feature type="domain" description="Chromo" evidence="2">
    <location>
        <begin position="72"/>
        <end position="131"/>
    </location>
</feature>
<dbReference type="CDD" id="cd00024">
    <property type="entry name" value="CD_CSD"/>
    <property type="match status" value="1"/>
</dbReference>
<reference evidence="3" key="1">
    <citation type="submission" date="2018-02" db="EMBL/GenBank/DDBJ databases">
        <authorList>
            <person name="Cohen D.B."/>
            <person name="Kent A.D."/>
        </authorList>
    </citation>
    <scope>NUCLEOTIDE SEQUENCE</scope>
</reference>
<dbReference type="Gene3D" id="2.40.50.40">
    <property type="match status" value="1"/>
</dbReference>
<dbReference type="SUPFAM" id="SSF54160">
    <property type="entry name" value="Chromo domain-like"/>
    <property type="match status" value="1"/>
</dbReference>
<feature type="region of interest" description="Disordered" evidence="1">
    <location>
        <begin position="32"/>
        <end position="53"/>
    </location>
</feature>
<protein>
    <recommendedName>
        <fullName evidence="2">Chromo domain-containing protein</fullName>
    </recommendedName>
</protein>
<proteinExistence type="predicted"/>
<evidence type="ECO:0000259" key="2">
    <source>
        <dbReference type="PROSITE" id="PS50013"/>
    </source>
</evidence>
<dbReference type="InterPro" id="IPR000953">
    <property type="entry name" value="Chromo/chromo_shadow_dom"/>
</dbReference>
<dbReference type="PROSITE" id="PS50013">
    <property type="entry name" value="CHROMO_2"/>
    <property type="match status" value="1"/>
</dbReference>
<name>A0A2N9H353_FAGSY</name>
<evidence type="ECO:0000256" key="1">
    <source>
        <dbReference type="SAM" id="MobiDB-lite"/>
    </source>
</evidence>
<dbReference type="InterPro" id="IPR016197">
    <property type="entry name" value="Chromo-like_dom_sf"/>
</dbReference>
<evidence type="ECO:0000313" key="3">
    <source>
        <dbReference type="EMBL" id="SPD06452.1"/>
    </source>
</evidence>
<organism evidence="3">
    <name type="scientific">Fagus sylvatica</name>
    <name type="common">Beechnut</name>
    <dbReference type="NCBI Taxonomy" id="28930"/>
    <lineage>
        <taxon>Eukaryota</taxon>
        <taxon>Viridiplantae</taxon>
        <taxon>Streptophyta</taxon>
        <taxon>Embryophyta</taxon>
        <taxon>Tracheophyta</taxon>
        <taxon>Spermatophyta</taxon>
        <taxon>Magnoliopsida</taxon>
        <taxon>eudicotyledons</taxon>
        <taxon>Gunneridae</taxon>
        <taxon>Pentapetalae</taxon>
        <taxon>rosids</taxon>
        <taxon>fabids</taxon>
        <taxon>Fagales</taxon>
        <taxon>Fagaceae</taxon>
        <taxon>Fagus</taxon>
    </lineage>
</organism>